<dbReference type="AlphaFoldDB" id="A0AB40D3N6"/>
<dbReference type="PANTHER" id="PTHR11439">
    <property type="entry name" value="GAG-POL-RELATED RETROTRANSPOSON"/>
    <property type="match status" value="1"/>
</dbReference>
<accession>A0AB40D3N6</accession>
<organism evidence="1 2">
    <name type="scientific">Dioscorea cayennensis subsp. rotundata</name>
    <name type="common">White Guinea yam</name>
    <name type="synonym">Dioscorea rotundata</name>
    <dbReference type="NCBI Taxonomy" id="55577"/>
    <lineage>
        <taxon>Eukaryota</taxon>
        <taxon>Viridiplantae</taxon>
        <taxon>Streptophyta</taxon>
        <taxon>Embryophyta</taxon>
        <taxon>Tracheophyta</taxon>
        <taxon>Spermatophyta</taxon>
        <taxon>Magnoliopsida</taxon>
        <taxon>Liliopsida</taxon>
        <taxon>Dioscoreales</taxon>
        <taxon>Dioscoreaceae</taxon>
        <taxon>Dioscorea</taxon>
    </lineage>
</organism>
<dbReference type="GeneID" id="120284162"/>
<proteinExistence type="predicted"/>
<name>A0AB40D3N6_DIOCR</name>
<reference evidence="2" key="1">
    <citation type="submission" date="2025-08" db="UniProtKB">
        <authorList>
            <consortium name="RefSeq"/>
        </authorList>
    </citation>
    <scope>IDENTIFICATION</scope>
</reference>
<dbReference type="RefSeq" id="XP_039146890.1">
    <property type="nucleotide sequence ID" value="XM_039290956.1"/>
</dbReference>
<dbReference type="Proteomes" id="UP001515500">
    <property type="component" value="Chromosome 19"/>
</dbReference>
<evidence type="ECO:0000313" key="1">
    <source>
        <dbReference type="Proteomes" id="UP001515500"/>
    </source>
</evidence>
<protein>
    <submittedName>
        <fullName evidence="2">Uncharacterized mitochondrial protein AtMg00810-like</fullName>
    </submittedName>
</protein>
<gene>
    <name evidence="2" type="primary">LOC120284162</name>
</gene>
<evidence type="ECO:0000313" key="2">
    <source>
        <dbReference type="RefSeq" id="XP_039146890.1"/>
    </source>
</evidence>
<dbReference type="PANTHER" id="PTHR11439:SF500">
    <property type="entry name" value="RNA-DIRECTED DNA POLYMERASE"/>
    <property type="match status" value="1"/>
</dbReference>
<sequence length="145" mass="16267">MTTCKGATTPMPNTDKLSVTIGDPLGPEEATKYISTIGALQYLVLTRPDIAYSVNKVCQFLHCPTNVHWTAMKRILPYLNHTATIGMKIYRSASTLVGTFPDVNWVGCQDDRRSTVNPVFHAKTKHIEVDFHFVRDRVTCKVLDI</sequence>
<keyword evidence="1" id="KW-1185">Reference proteome</keyword>